<evidence type="ECO:0000259" key="7">
    <source>
        <dbReference type="PROSITE" id="PS50059"/>
    </source>
</evidence>
<keyword evidence="4 5" id="KW-0413">Isomerase</keyword>
<evidence type="ECO:0000256" key="1">
    <source>
        <dbReference type="ARBA" id="ARBA00000971"/>
    </source>
</evidence>
<feature type="domain" description="PPIase FKBP-type" evidence="7">
    <location>
        <begin position="87"/>
        <end position="180"/>
    </location>
</feature>
<evidence type="ECO:0000256" key="6">
    <source>
        <dbReference type="SAM" id="MobiDB-lite"/>
    </source>
</evidence>
<dbReference type="EMBL" id="NBIV01000013">
    <property type="protein sequence ID" value="PXF48471.1"/>
    <property type="molecule type" value="Genomic_DNA"/>
</dbReference>
<evidence type="ECO:0000313" key="8">
    <source>
        <dbReference type="EMBL" id="PXF48471.1"/>
    </source>
</evidence>
<gene>
    <name evidence="8" type="ORF">BWQ96_01640</name>
</gene>
<organism evidence="8 9">
    <name type="scientific">Gracilariopsis chorda</name>
    <dbReference type="NCBI Taxonomy" id="448386"/>
    <lineage>
        <taxon>Eukaryota</taxon>
        <taxon>Rhodophyta</taxon>
        <taxon>Florideophyceae</taxon>
        <taxon>Rhodymeniophycidae</taxon>
        <taxon>Gracilariales</taxon>
        <taxon>Gracilariaceae</taxon>
        <taxon>Gracilariopsis</taxon>
    </lineage>
</organism>
<reference evidence="8 9" key="1">
    <citation type="journal article" date="2018" name="Mol. Biol. Evol.">
        <title>Analysis of the draft genome of the red seaweed Gracilariopsis chorda provides insights into genome size evolution in Rhodophyta.</title>
        <authorList>
            <person name="Lee J."/>
            <person name="Yang E.C."/>
            <person name="Graf L."/>
            <person name="Yang J.H."/>
            <person name="Qiu H."/>
            <person name="Zel Zion U."/>
            <person name="Chan C.X."/>
            <person name="Stephens T.G."/>
            <person name="Weber A.P.M."/>
            <person name="Boo G.H."/>
            <person name="Boo S.M."/>
            <person name="Kim K.M."/>
            <person name="Shin Y."/>
            <person name="Jung M."/>
            <person name="Lee S.J."/>
            <person name="Yim H.S."/>
            <person name="Lee J.H."/>
            <person name="Bhattacharya D."/>
            <person name="Yoon H.S."/>
        </authorList>
    </citation>
    <scope>NUCLEOTIDE SEQUENCE [LARGE SCALE GENOMIC DNA]</scope>
    <source>
        <strain evidence="8 9">SKKU-2015</strain>
        <tissue evidence="8">Whole body</tissue>
    </source>
</reference>
<proteinExistence type="predicted"/>
<dbReference type="GO" id="GO:0003755">
    <property type="term" value="F:peptidyl-prolyl cis-trans isomerase activity"/>
    <property type="evidence" value="ECO:0007669"/>
    <property type="project" value="UniProtKB-KW"/>
</dbReference>
<dbReference type="PANTHER" id="PTHR10516">
    <property type="entry name" value="PEPTIDYL-PROLYL CIS-TRANS ISOMERASE"/>
    <property type="match status" value="1"/>
</dbReference>
<comment type="catalytic activity">
    <reaction evidence="1 5">
        <text>[protein]-peptidylproline (omega=180) = [protein]-peptidylproline (omega=0)</text>
        <dbReference type="Rhea" id="RHEA:16237"/>
        <dbReference type="Rhea" id="RHEA-COMP:10747"/>
        <dbReference type="Rhea" id="RHEA-COMP:10748"/>
        <dbReference type="ChEBI" id="CHEBI:83833"/>
        <dbReference type="ChEBI" id="CHEBI:83834"/>
        <dbReference type="EC" id="5.2.1.8"/>
    </reaction>
</comment>
<feature type="region of interest" description="Disordered" evidence="6">
    <location>
        <begin position="1"/>
        <end position="25"/>
    </location>
</feature>
<feature type="region of interest" description="Disordered" evidence="6">
    <location>
        <begin position="37"/>
        <end position="61"/>
    </location>
</feature>
<keyword evidence="9" id="KW-1185">Reference proteome</keyword>
<dbReference type="Pfam" id="PF00254">
    <property type="entry name" value="FKBP_C"/>
    <property type="match status" value="1"/>
</dbReference>
<dbReference type="STRING" id="448386.A0A2V3J1Z8"/>
<evidence type="ECO:0000256" key="5">
    <source>
        <dbReference type="PROSITE-ProRule" id="PRU00277"/>
    </source>
</evidence>
<evidence type="ECO:0000256" key="2">
    <source>
        <dbReference type="ARBA" id="ARBA00013194"/>
    </source>
</evidence>
<evidence type="ECO:0000313" key="9">
    <source>
        <dbReference type="Proteomes" id="UP000247409"/>
    </source>
</evidence>
<dbReference type="InterPro" id="IPR001179">
    <property type="entry name" value="PPIase_FKBP_dom"/>
</dbReference>
<feature type="compositionally biased region" description="Basic residues" evidence="6">
    <location>
        <begin position="244"/>
        <end position="254"/>
    </location>
</feature>
<dbReference type="OrthoDB" id="433738at2759"/>
<dbReference type="EC" id="5.2.1.8" evidence="2 5"/>
<comment type="caution">
    <text evidence="8">The sequence shown here is derived from an EMBL/GenBank/DDBJ whole genome shotgun (WGS) entry which is preliminary data.</text>
</comment>
<accession>A0A2V3J1Z8</accession>
<name>A0A2V3J1Z8_9FLOR</name>
<dbReference type="AlphaFoldDB" id="A0A2V3J1Z8"/>
<dbReference type="Proteomes" id="UP000247409">
    <property type="component" value="Unassembled WGS sequence"/>
</dbReference>
<evidence type="ECO:0000256" key="3">
    <source>
        <dbReference type="ARBA" id="ARBA00023110"/>
    </source>
</evidence>
<keyword evidence="3 5" id="KW-0697">Rotamase</keyword>
<dbReference type="InterPro" id="IPR050689">
    <property type="entry name" value="FKBP-type_PPIase"/>
</dbReference>
<feature type="compositionally biased region" description="Basic and acidic residues" evidence="6">
    <location>
        <begin position="211"/>
        <end position="240"/>
    </location>
</feature>
<feature type="compositionally biased region" description="Acidic residues" evidence="6">
    <location>
        <begin position="1"/>
        <end position="11"/>
    </location>
</feature>
<dbReference type="Gene3D" id="3.10.50.40">
    <property type="match status" value="1"/>
</dbReference>
<dbReference type="InterPro" id="IPR046357">
    <property type="entry name" value="PPIase_dom_sf"/>
</dbReference>
<evidence type="ECO:0000256" key="4">
    <source>
        <dbReference type="ARBA" id="ARBA00023235"/>
    </source>
</evidence>
<feature type="region of interest" description="Disordered" evidence="6">
    <location>
        <begin position="211"/>
        <end position="254"/>
    </location>
</feature>
<dbReference type="SUPFAM" id="SSF54534">
    <property type="entry name" value="FKBP-like"/>
    <property type="match status" value="1"/>
</dbReference>
<dbReference type="PROSITE" id="PS50059">
    <property type="entry name" value="FKBP_PPIASE"/>
    <property type="match status" value="1"/>
</dbReference>
<protein>
    <recommendedName>
        <fullName evidence="2 5">peptidylprolyl isomerase</fullName>
        <ecNumber evidence="2 5">5.2.1.8</ecNumber>
    </recommendedName>
</protein>
<dbReference type="PANTHER" id="PTHR10516:SF443">
    <property type="entry name" value="FK506-BINDING PROTEIN 59-RELATED"/>
    <property type="match status" value="1"/>
</dbReference>
<sequence length="254" mass="28250">MDIGNWDDDDFVSPLPGPAPSGELDDLFEFTENLTIDDMPDSAEPEHAKPELPPLPPGVVDLTNGQRGVLLERKKTVEKGPKPSQEQPFVEIHYDGSLVSTGEKFDSSKEQNYAMVVQLDIPPSGKSSVIRGLEIGLREMRAGEHVVLTINSKYAYGKEGAPDIPPDSDLHFEIEVLDVRATQKKVAATVDNSSKDLSRLEVIRREREVAQMRREEEEQRKQAERERKAARAAAIREKLANKKSGGKKGGKKKR</sequence>